<organism evidence="2 3">
    <name type="scientific">Anolis carolinensis</name>
    <name type="common">Green anole</name>
    <name type="synonym">American chameleon</name>
    <dbReference type="NCBI Taxonomy" id="28377"/>
    <lineage>
        <taxon>Eukaryota</taxon>
        <taxon>Metazoa</taxon>
        <taxon>Chordata</taxon>
        <taxon>Craniata</taxon>
        <taxon>Vertebrata</taxon>
        <taxon>Euteleostomi</taxon>
        <taxon>Lepidosauria</taxon>
        <taxon>Squamata</taxon>
        <taxon>Bifurcata</taxon>
        <taxon>Unidentata</taxon>
        <taxon>Episquamata</taxon>
        <taxon>Toxicofera</taxon>
        <taxon>Iguania</taxon>
        <taxon>Dactyloidae</taxon>
        <taxon>Anolis</taxon>
    </lineage>
</organism>
<feature type="compositionally biased region" description="Low complexity" evidence="1">
    <location>
        <begin position="47"/>
        <end position="59"/>
    </location>
</feature>
<dbReference type="InParanoid" id="A0A803T5P6"/>
<evidence type="ECO:0000256" key="1">
    <source>
        <dbReference type="SAM" id="MobiDB-lite"/>
    </source>
</evidence>
<feature type="region of interest" description="Disordered" evidence="1">
    <location>
        <begin position="1"/>
        <end position="122"/>
    </location>
</feature>
<evidence type="ECO:0000313" key="3">
    <source>
        <dbReference type="Proteomes" id="UP000001646"/>
    </source>
</evidence>
<keyword evidence="3" id="KW-1185">Reference proteome</keyword>
<dbReference type="GeneTree" id="ENSGT00950000184814"/>
<reference evidence="2" key="2">
    <citation type="submission" date="2025-08" db="UniProtKB">
        <authorList>
            <consortium name="Ensembl"/>
        </authorList>
    </citation>
    <scope>IDENTIFICATION</scope>
</reference>
<reference evidence="2" key="3">
    <citation type="submission" date="2025-09" db="UniProtKB">
        <authorList>
            <consortium name="Ensembl"/>
        </authorList>
    </citation>
    <scope>IDENTIFICATION</scope>
</reference>
<accession>A0A803T5P6</accession>
<proteinExistence type="predicted"/>
<feature type="compositionally biased region" description="Pro residues" evidence="1">
    <location>
        <begin position="60"/>
        <end position="73"/>
    </location>
</feature>
<sequence>MSASDTPKSRLETRSFPPVSTPAPGPKPLSKRSCCHFSGSSSVPDGASASCAPRAAASSPGPPPPPPRPAAPRPRPRPLDNIVKDMSILSPMMPAPSGDRKRMKAGILREGRGGRRRKNRPR</sequence>
<evidence type="ECO:0000313" key="2">
    <source>
        <dbReference type="Ensembl" id="ENSACAP00000030536.1"/>
    </source>
</evidence>
<dbReference type="Proteomes" id="UP000001646">
    <property type="component" value="Chromosome 2"/>
</dbReference>
<protein>
    <submittedName>
        <fullName evidence="2">Uncharacterized protein</fullName>
    </submittedName>
</protein>
<dbReference type="Ensembl" id="ENSACAT00000038622.1">
    <property type="protein sequence ID" value="ENSACAP00000030536.1"/>
    <property type="gene ID" value="ENSACAG00000038140.1"/>
</dbReference>
<dbReference type="AlphaFoldDB" id="A0A803T5P6"/>
<name>A0A803T5P6_ANOCA</name>
<reference evidence="2 3" key="1">
    <citation type="submission" date="2009-12" db="EMBL/GenBank/DDBJ databases">
        <title>The Genome Sequence of Anolis carolinensis (Green Anole Lizard).</title>
        <authorList>
            <consortium name="The Genome Sequencing Platform"/>
            <person name="Di Palma F."/>
            <person name="Alfoldi J."/>
            <person name="Heiman D."/>
            <person name="Young S."/>
            <person name="Grabherr M."/>
            <person name="Johnson J."/>
            <person name="Lander E.S."/>
            <person name="Lindblad-Toh K."/>
        </authorList>
    </citation>
    <scope>NUCLEOTIDE SEQUENCE [LARGE SCALE GENOMIC DNA]</scope>
    <source>
        <strain evidence="2 3">JBL SC #1</strain>
    </source>
</reference>